<gene>
    <name evidence="2" type="ORF">D5R40_26335</name>
</gene>
<keyword evidence="1" id="KW-0812">Transmembrane</keyword>
<dbReference type="InterPro" id="IPR007165">
    <property type="entry name" value="Phage_holin_4_2"/>
</dbReference>
<dbReference type="RefSeq" id="WP_124155434.1">
    <property type="nucleotide sequence ID" value="NZ_CAWOLW010000141.1"/>
</dbReference>
<keyword evidence="3" id="KW-1185">Reference proteome</keyword>
<organism evidence="2 3">
    <name type="scientific">Okeania hirsuta</name>
    <dbReference type="NCBI Taxonomy" id="1458930"/>
    <lineage>
        <taxon>Bacteria</taxon>
        <taxon>Bacillati</taxon>
        <taxon>Cyanobacteriota</taxon>
        <taxon>Cyanophyceae</taxon>
        <taxon>Oscillatoriophycideae</taxon>
        <taxon>Oscillatoriales</taxon>
        <taxon>Microcoleaceae</taxon>
        <taxon>Okeania</taxon>
    </lineage>
</organism>
<proteinExistence type="predicted"/>
<dbReference type="Proteomes" id="UP000269154">
    <property type="component" value="Unassembled WGS sequence"/>
</dbReference>
<feature type="transmembrane region" description="Helical" evidence="1">
    <location>
        <begin position="90"/>
        <end position="111"/>
    </location>
</feature>
<evidence type="ECO:0000313" key="3">
    <source>
        <dbReference type="Proteomes" id="UP000269154"/>
    </source>
</evidence>
<evidence type="ECO:0000313" key="2">
    <source>
        <dbReference type="EMBL" id="RQH27895.1"/>
    </source>
</evidence>
<evidence type="ECO:0000256" key="1">
    <source>
        <dbReference type="SAM" id="Phobius"/>
    </source>
</evidence>
<dbReference type="EMBL" id="RCBY01000225">
    <property type="protein sequence ID" value="RQH27895.1"/>
    <property type="molecule type" value="Genomic_DNA"/>
</dbReference>
<comment type="caution">
    <text evidence="2">The sequence shown here is derived from an EMBL/GenBank/DDBJ whole genome shotgun (WGS) entry which is preliminary data.</text>
</comment>
<dbReference type="OrthoDB" id="7205479at2"/>
<keyword evidence="1" id="KW-0472">Membrane</keyword>
<dbReference type="Pfam" id="PF04020">
    <property type="entry name" value="Phage_holin_4_2"/>
    <property type="match status" value="1"/>
</dbReference>
<feature type="transmembrane region" description="Helical" evidence="1">
    <location>
        <begin position="29"/>
        <end position="47"/>
    </location>
</feature>
<name>A0A3N6RFJ8_9CYAN</name>
<sequence>MASFFITWLMATLSLLITAFVVPGVRVDSIPAAAVAAIVLGLVNAFVKPVLTILTLPLTILTLGLFLLVVNGISLSLAGYFTPGLEVDGFWPAVLGAIVLSFVSSFIGGFVNKQEESQDI</sequence>
<keyword evidence="1" id="KW-1133">Transmembrane helix</keyword>
<feature type="transmembrane region" description="Helical" evidence="1">
    <location>
        <begin position="54"/>
        <end position="78"/>
    </location>
</feature>
<dbReference type="PANTHER" id="PTHR37309:SF1">
    <property type="entry name" value="SLR0284 PROTEIN"/>
    <property type="match status" value="1"/>
</dbReference>
<dbReference type="PANTHER" id="PTHR37309">
    <property type="entry name" value="SLR0284 PROTEIN"/>
    <property type="match status" value="1"/>
</dbReference>
<reference evidence="2 3" key="1">
    <citation type="journal article" date="2018" name="ACS Chem. Biol.">
        <title>Ketoreductase domain dysfunction expands chemodiversity: malyngamide biosynthesis in the cyanobacterium Okeania hirsuta.</title>
        <authorList>
            <person name="Moss N.A."/>
            <person name="Leao T."/>
            <person name="Rankin M."/>
            <person name="McCullough T.M."/>
            <person name="Qu P."/>
            <person name="Korobeynikov A."/>
            <person name="Smith J.L."/>
            <person name="Gerwick L."/>
            <person name="Gerwick W.H."/>
        </authorList>
    </citation>
    <scope>NUCLEOTIDE SEQUENCE [LARGE SCALE GENOMIC DNA]</scope>
    <source>
        <strain evidence="2 3">PAB10Feb10-1</strain>
    </source>
</reference>
<dbReference type="AlphaFoldDB" id="A0A3N6RFJ8"/>
<protein>
    <submittedName>
        <fullName evidence="2">Phage holin family protein</fullName>
    </submittedName>
</protein>
<accession>A0A3N6RFJ8</accession>